<sequence length="294" mass="33384">MSWTGFKKSLNRAGTTVLQKTGQIERTVDREFADEESKYRAYVPCAVFVLLPSDSGRLRLSSSFEKECQALQRDSKQFQDAMRGESALSRRAMTTTQARLAETIEIFYGAADRTSDGAMASHAFKSAVEELDSGIQRELDAPYRATVMEPLGKMNAYFPVVNEHIAKRNKKLLDYDAARSKLRKVIEKPSEDPTKLPKAQQEHDEAKEVFELMNDQLITELPQLLDLRIPYFDPSFEAMIRMQCKFAEEGYEKMSAVQRYFADNVRDDYAAGQLDAQVEAVLQEMRELSICGAN</sequence>
<dbReference type="InterPro" id="IPR046982">
    <property type="entry name" value="BIN3/RVS161-like"/>
</dbReference>
<reference evidence="5 6" key="1">
    <citation type="submission" date="2016-03" db="EMBL/GenBank/DDBJ databases">
        <title>Comparative genomics of the ectomycorrhizal sister species Rhizopogon vinicolor and Rhizopogon vesiculosus (Basidiomycota: Boletales) reveals a divergence of the mating type B locus.</title>
        <authorList>
            <person name="Mujic A.B."/>
            <person name="Kuo A."/>
            <person name="Tritt A."/>
            <person name="Lipzen A."/>
            <person name="Chen C."/>
            <person name="Johnson J."/>
            <person name="Sharma A."/>
            <person name="Barry K."/>
            <person name="Grigoriev I.V."/>
            <person name="Spatafora J.W."/>
        </authorList>
    </citation>
    <scope>NUCLEOTIDE SEQUENCE [LARGE SCALE GENOMIC DNA]</scope>
    <source>
        <strain evidence="5 6">AM-OR11-056</strain>
    </source>
</reference>
<proteinExistence type="predicted"/>
<comment type="caution">
    <text evidence="5">The sequence shown here is derived from an EMBL/GenBank/DDBJ whole genome shotgun (WGS) entry which is preliminary data.</text>
</comment>
<dbReference type="GO" id="GO:0006897">
    <property type="term" value="P:endocytosis"/>
    <property type="evidence" value="ECO:0007669"/>
    <property type="project" value="InterPro"/>
</dbReference>
<dbReference type="InterPro" id="IPR004148">
    <property type="entry name" value="BAR_dom"/>
</dbReference>
<dbReference type="EMBL" id="LVVM01000732">
    <property type="protein sequence ID" value="OJA20087.1"/>
    <property type="molecule type" value="Genomic_DNA"/>
</dbReference>
<protein>
    <recommendedName>
        <fullName evidence="4">BAR domain-containing protein</fullName>
    </recommendedName>
</protein>
<keyword evidence="2" id="KW-0963">Cytoplasm</keyword>
<dbReference type="GO" id="GO:0097320">
    <property type="term" value="P:plasma membrane tubulation"/>
    <property type="evidence" value="ECO:0007669"/>
    <property type="project" value="TreeGrafter"/>
</dbReference>
<dbReference type="PANTHER" id="PTHR47174">
    <property type="entry name" value="BRIDGING INTEGRATOR 3"/>
    <property type="match status" value="1"/>
</dbReference>
<dbReference type="Pfam" id="PF03114">
    <property type="entry name" value="BAR"/>
    <property type="match status" value="1"/>
</dbReference>
<name>A0A1J8QHF6_9AGAM</name>
<organism evidence="5 6">
    <name type="scientific">Rhizopogon vesiculosus</name>
    <dbReference type="NCBI Taxonomy" id="180088"/>
    <lineage>
        <taxon>Eukaryota</taxon>
        <taxon>Fungi</taxon>
        <taxon>Dikarya</taxon>
        <taxon>Basidiomycota</taxon>
        <taxon>Agaricomycotina</taxon>
        <taxon>Agaricomycetes</taxon>
        <taxon>Agaricomycetidae</taxon>
        <taxon>Boletales</taxon>
        <taxon>Suillineae</taxon>
        <taxon>Rhizopogonaceae</taxon>
        <taxon>Rhizopogon</taxon>
    </lineage>
</organism>
<dbReference type="GO" id="GO:1990528">
    <property type="term" value="C:Rvs161p-Rvs167p complex"/>
    <property type="evidence" value="ECO:0007669"/>
    <property type="project" value="TreeGrafter"/>
</dbReference>
<feature type="domain" description="BAR" evidence="4">
    <location>
        <begin position="17"/>
        <end position="270"/>
    </location>
</feature>
<dbReference type="STRING" id="180088.A0A1J8QHF6"/>
<dbReference type="GO" id="GO:0008289">
    <property type="term" value="F:lipid binding"/>
    <property type="evidence" value="ECO:0007669"/>
    <property type="project" value="TreeGrafter"/>
</dbReference>
<gene>
    <name evidence="5" type="ORF">AZE42_02490</name>
</gene>
<keyword evidence="3" id="KW-0206">Cytoskeleton</keyword>
<dbReference type="OrthoDB" id="446293at2759"/>
<comment type="subcellular location">
    <subcellularLocation>
        <location evidence="1">Cytoplasm</location>
        <location evidence="1">Cytoskeleton</location>
    </subcellularLocation>
</comment>
<evidence type="ECO:0000313" key="6">
    <source>
        <dbReference type="Proteomes" id="UP000183567"/>
    </source>
</evidence>
<evidence type="ECO:0000259" key="4">
    <source>
        <dbReference type="PROSITE" id="PS51021"/>
    </source>
</evidence>
<dbReference type="SMART" id="SM00721">
    <property type="entry name" value="BAR"/>
    <property type="match status" value="1"/>
</dbReference>
<dbReference type="GO" id="GO:0043332">
    <property type="term" value="C:mating projection tip"/>
    <property type="evidence" value="ECO:0007669"/>
    <property type="project" value="TreeGrafter"/>
</dbReference>
<evidence type="ECO:0000313" key="5">
    <source>
        <dbReference type="EMBL" id="OJA20087.1"/>
    </source>
</evidence>
<keyword evidence="6" id="KW-1185">Reference proteome</keyword>
<dbReference type="SUPFAM" id="SSF103657">
    <property type="entry name" value="BAR/IMD domain-like"/>
    <property type="match status" value="1"/>
</dbReference>
<dbReference type="GO" id="GO:0030479">
    <property type="term" value="C:actin cortical patch"/>
    <property type="evidence" value="ECO:0007669"/>
    <property type="project" value="TreeGrafter"/>
</dbReference>
<dbReference type="AlphaFoldDB" id="A0A1J8QHF6"/>
<evidence type="ECO:0000256" key="2">
    <source>
        <dbReference type="ARBA" id="ARBA00022490"/>
    </source>
</evidence>
<evidence type="ECO:0000256" key="1">
    <source>
        <dbReference type="ARBA" id="ARBA00004245"/>
    </source>
</evidence>
<dbReference type="InterPro" id="IPR027267">
    <property type="entry name" value="AH/BAR_dom_sf"/>
</dbReference>
<dbReference type="GO" id="GO:0051666">
    <property type="term" value="P:actin cortical patch localization"/>
    <property type="evidence" value="ECO:0007669"/>
    <property type="project" value="InterPro"/>
</dbReference>
<dbReference type="PANTHER" id="PTHR47174:SF3">
    <property type="entry name" value="BRIDGING INTEGRATOR 3"/>
    <property type="match status" value="1"/>
</dbReference>
<dbReference type="Proteomes" id="UP000183567">
    <property type="component" value="Unassembled WGS sequence"/>
</dbReference>
<accession>A0A1J8QHF6</accession>
<dbReference type="PROSITE" id="PS51021">
    <property type="entry name" value="BAR"/>
    <property type="match status" value="1"/>
</dbReference>
<evidence type="ECO:0000256" key="3">
    <source>
        <dbReference type="ARBA" id="ARBA00023212"/>
    </source>
</evidence>
<dbReference type="GO" id="GO:0031097">
    <property type="term" value="C:medial cortex"/>
    <property type="evidence" value="ECO:0007669"/>
    <property type="project" value="TreeGrafter"/>
</dbReference>
<dbReference type="Gene3D" id="1.20.1270.60">
    <property type="entry name" value="Arfaptin homology (AH) domain/BAR domain"/>
    <property type="match status" value="1"/>
</dbReference>